<organism evidence="3 4">
    <name type="scientific">Panicum virgatum</name>
    <name type="common">Blackwell switchgrass</name>
    <dbReference type="NCBI Taxonomy" id="38727"/>
    <lineage>
        <taxon>Eukaryota</taxon>
        <taxon>Viridiplantae</taxon>
        <taxon>Streptophyta</taxon>
        <taxon>Embryophyta</taxon>
        <taxon>Tracheophyta</taxon>
        <taxon>Spermatophyta</taxon>
        <taxon>Magnoliopsida</taxon>
        <taxon>Liliopsida</taxon>
        <taxon>Poales</taxon>
        <taxon>Poaceae</taxon>
        <taxon>PACMAD clade</taxon>
        <taxon>Panicoideae</taxon>
        <taxon>Panicodae</taxon>
        <taxon>Paniceae</taxon>
        <taxon>Panicinae</taxon>
        <taxon>Panicum</taxon>
        <taxon>Panicum sect. Hiantes</taxon>
    </lineage>
</organism>
<feature type="region of interest" description="Disordered" evidence="1">
    <location>
        <begin position="115"/>
        <end position="154"/>
    </location>
</feature>
<feature type="region of interest" description="Disordered" evidence="1">
    <location>
        <begin position="16"/>
        <end position="96"/>
    </location>
</feature>
<evidence type="ECO:0000256" key="1">
    <source>
        <dbReference type="SAM" id="MobiDB-lite"/>
    </source>
</evidence>
<evidence type="ECO:0000313" key="3">
    <source>
        <dbReference type="EMBL" id="KAG2644811.1"/>
    </source>
</evidence>
<reference evidence="3" key="1">
    <citation type="submission" date="2020-05" db="EMBL/GenBank/DDBJ databases">
        <title>WGS assembly of Panicum virgatum.</title>
        <authorList>
            <person name="Lovell J.T."/>
            <person name="Jenkins J."/>
            <person name="Shu S."/>
            <person name="Juenger T.E."/>
            <person name="Schmutz J."/>
        </authorList>
    </citation>
    <scope>NUCLEOTIDE SEQUENCE</scope>
    <source>
        <strain evidence="3">AP13</strain>
    </source>
</reference>
<evidence type="ECO:0000313" key="4">
    <source>
        <dbReference type="Proteomes" id="UP000823388"/>
    </source>
</evidence>
<dbReference type="EMBL" id="CM029039">
    <property type="protein sequence ID" value="KAG2644811.1"/>
    <property type="molecule type" value="Genomic_DNA"/>
</dbReference>
<evidence type="ECO:0000256" key="2">
    <source>
        <dbReference type="SAM" id="SignalP"/>
    </source>
</evidence>
<feature type="compositionally biased region" description="Pro residues" evidence="1">
    <location>
        <begin position="54"/>
        <end position="67"/>
    </location>
</feature>
<gene>
    <name evidence="3" type="ORF">PVAP13_2KG379315</name>
</gene>
<protein>
    <submittedName>
        <fullName evidence="3">Uncharacterized protein</fullName>
    </submittedName>
</protein>
<comment type="caution">
    <text evidence="3">The sequence shown here is derived from an EMBL/GenBank/DDBJ whole genome shotgun (WGS) entry which is preliminary data.</text>
</comment>
<feature type="chain" id="PRO_5035816999" evidence="2">
    <location>
        <begin position="17"/>
        <end position="220"/>
    </location>
</feature>
<name>A0A8T0W645_PANVG</name>
<keyword evidence="2" id="KW-0732">Signal</keyword>
<keyword evidence="4" id="KW-1185">Reference proteome</keyword>
<feature type="signal peptide" evidence="2">
    <location>
        <begin position="1"/>
        <end position="16"/>
    </location>
</feature>
<proteinExistence type="predicted"/>
<sequence length="220" mass="22395">MWLGSLASLLLGYAIQRRNPPPHPPSMAPSRLPDASAAPLAGAIQQPRAAVVPFPGPPPPPPPPPHPAATGDSAPHPSHPPQTAPSGPPGASAAPLAGAIQPPRAVVVPFPGPSTPASVAPPRCRGSWSPPLSTPPPALRRPISASPRHGATPDLRERGQDVVAVLPGPRASAFEGGDRQGEETIFFCALSLHNTVQAGAVRWTAAMNQGAASLLVTVRT</sequence>
<dbReference type="Proteomes" id="UP000823388">
    <property type="component" value="Chromosome 2K"/>
</dbReference>
<accession>A0A8T0W645</accession>
<dbReference type="AlphaFoldDB" id="A0A8T0W645"/>
<feature type="compositionally biased region" description="Pro residues" evidence="1">
    <location>
        <begin position="77"/>
        <end position="88"/>
    </location>
</feature>